<keyword evidence="1" id="KW-0472">Membrane</keyword>
<organism evidence="3">
    <name type="scientific">Mycoplasmopsis pulmonis (strain UAB CTIP)</name>
    <name type="common">Mycoplasma pulmonis</name>
    <dbReference type="NCBI Taxonomy" id="272635"/>
    <lineage>
        <taxon>Bacteria</taxon>
        <taxon>Bacillati</taxon>
        <taxon>Mycoplasmatota</taxon>
        <taxon>Mycoplasmoidales</taxon>
        <taxon>Metamycoplasmataceae</taxon>
        <taxon>Mycoplasmopsis</taxon>
    </lineage>
</organism>
<evidence type="ECO:0000313" key="3">
    <source>
        <dbReference type="Proteomes" id="UP000000528"/>
    </source>
</evidence>
<dbReference type="KEGG" id="mpu:MYPU_5430"/>
<dbReference type="Proteomes" id="UP000000528">
    <property type="component" value="Chromosome"/>
</dbReference>
<keyword evidence="1" id="KW-1133">Transmembrane helix</keyword>
<accession>Q98Q26</accession>
<dbReference type="BioCyc" id="MPUL272635:G1GT6-551-MONOMER"/>
<dbReference type="EMBL" id="AL445565">
    <property type="protein sequence ID" value="CAC13716.1"/>
    <property type="molecule type" value="Genomic_DNA"/>
</dbReference>
<proteinExistence type="predicted"/>
<sequence>MKMKNLKWSWISLALAYTLLCVLLIISAAVFIFQNKSKDPNVIQIALALSLIVLILWIAMIGILFWKWKKIPYSFVEDYVETKILHEQLILGKKDYKVKPIWIKIGIFNFYWWTISPVFSLMALIVLFFTASKIKEQYFFTIYIFIAYNLLNALIALIKLINISPFKIKVEKMFLDKLRQNKELIYATNPVKASDLKQGKNPYALDKIQKMHFESLEFKDGHEQSQNTDQFKELKDIEVNDLEVDNLEVEEIEENFEDKKVEQENQE</sequence>
<dbReference type="AlphaFoldDB" id="Q98Q26"/>
<evidence type="ECO:0000313" key="2">
    <source>
        <dbReference type="EMBL" id="CAC13716.1"/>
    </source>
</evidence>
<dbReference type="RefSeq" id="WP_010925344.1">
    <property type="nucleotide sequence ID" value="NC_002771.1"/>
</dbReference>
<dbReference type="HOGENOM" id="CLU_1041405_0_0_14"/>
<evidence type="ECO:0000256" key="1">
    <source>
        <dbReference type="SAM" id="Phobius"/>
    </source>
</evidence>
<gene>
    <name evidence="2" type="ordered locus">MYPU_5430</name>
</gene>
<reference evidence="2 3" key="1">
    <citation type="journal article" date="2001" name="Nucleic Acids Res.">
        <title>The complete genome sequence of the murine respiratory pathogen Mycoplasma pulmonis.</title>
        <authorList>
            <person name="Chambaud I."/>
            <person name="Heilig R."/>
            <person name="Ferris S."/>
            <person name="Barbe V."/>
            <person name="Samson D."/>
            <person name="Galisson F."/>
            <person name="Moszer I."/>
            <person name="Dybvig K."/>
            <person name="Wroblewski H."/>
            <person name="Viari A."/>
            <person name="Rocha E.P.C."/>
            <person name="Blanchard A."/>
        </authorList>
    </citation>
    <scope>NUCLEOTIDE SEQUENCE [LARGE SCALE GENOMIC DNA]</scope>
    <source>
        <strain evidence="2 3">UAB CTIP</strain>
    </source>
</reference>
<feature type="transmembrane region" description="Helical" evidence="1">
    <location>
        <begin position="12"/>
        <end position="33"/>
    </location>
</feature>
<feature type="transmembrane region" description="Helical" evidence="1">
    <location>
        <begin position="110"/>
        <end position="132"/>
    </location>
</feature>
<name>Q98Q26_MYCPU</name>
<protein>
    <submittedName>
        <fullName evidence="2">Uncharacterized protein</fullName>
    </submittedName>
</protein>
<feature type="transmembrane region" description="Helical" evidence="1">
    <location>
        <begin position="138"/>
        <end position="161"/>
    </location>
</feature>
<keyword evidence="3" id="KW-1185">Reference proteome</keyword>
<dbReference type="PIR" id="G90579">
    <property type="entry name" value="G90579"/>
</dbReference>
<keyword evidence="1" id="KW-0812">Transmembrane</keyword>
<feature type="transmembrane region" description="Helical" evidence="1">
    <location>
        <begin position="45"/>
        <end position="66"/>
    </location>
</feature>
<dbReference type="STRING" id="272635.gene:17577145"/>